<dbReference type="RefSeq" id="XP_001384189.1">
    <property type="nucleotide sequence ID" value="XM_001384152.1"/>
</dbReference>
<dbReference type="GeneID" id="4838726"/>
<dbReference type="STRING" id="322104.A3LU07"/>
<evidence type="ECO:0000313" key="1">
    <source>
        <dbReference type="EMBL" id="ABN66160.1"/>
    </source>
</evidence>
<dbReference type="OMA" id="MWFYIFY"/>
<dbReference type="GO" id="GO:0045271">
    <property type="term" value="C:respiratory chain complex I"/>
    <property type="evidence" value="ECO:0007669"/>
    <property type="project" value="InterPro"/>
</dbReference>
<dbReference type="InParanoid" id="A3LU07"/>
<evidence type="ECO:0000313" key="2">
    <source>
        <dbReference type="Proteomes" id="UP000002258"/>
    </source>
</evidence>
<organism evidence="1 2">
    <name type="scientific">Scheffersomyces stipitis (strain ATCC 58785 / CBS 6054 / NBRC 10063 / NRRL Y-11545)</name>
    <name type="common">Yeast</name>
    <name type="synonym">Pichia stipitis</name>
    <dbReference type="NCBI Taxonomy" id="322104"/>
    <lineage>
        <taxon>Eukaryota</taxon>
        <taxon>Fungi</taxon>
        <taxon>Dikarya</taxon>
        <taxon>Ascomycota</taxon>
        <taxon>Saccharomycotina</taxon>
        <taxon>Pichiomycetes</taxon>
        <taxon>Debaryomycetaceae</taxon>
        <taxon>Scheffersomyces</taxon>
    </lineage>
</organism>
<dbReference type="GO" id="GO:0005743">
    <property type="term" value="C:mitochondrial inner membrane"/>
    <property type="evidence" value="ECO:0007669"/>
    <property type="project" value="InterPro"/>
</dbReference>
<dbReference type="HOGENOM" id="CLU_181953_1_0_1"/>
<dbReference type="eggNOG" id="ENOG502S7Y8">
    <property type="taxonomic scope" value="Eukaryota"/>
</dbReference>
<dbReference type="Proteomes" id="UP000002258">
    <property type="component" value="Chromosome 4"/>
</dbReference>
<dbReference type="PANTHER" id="PTHR36987">
    <property type="entry name" value="NADH DEHYDROGENASE [UBIQUINONE] 1 BETA SUBCOMPLEX SUBUNIT 2-LIKE"/>
    <property type="match status" value="1"/>
</dbReference>
<dbReference type="OrthoDB" id="531564at2759"/>
<proteinExistence type="predicted"/>
<sequence length="58" mass="6770">MAGHIAKYLRHAPVAKPHVDLKIKWASKLLGGTMWFYIFYRIKEDGPVMFGQKLPFEH</sequence>
<dbReference type="EMBL" id="CP000498">
    <property type="protein sequence ID" value="ABN66160.1"/>
    <property type="molecule type" value="Genomic_DNA"/>
</dbReference>
<reference evidence="1 2" key="1">
    <citation type="journal article" date="2007" name="Nat. Biotechnol.">
        <title>Genome sequence of the lignocellulose-bioconverting and xylose-fermenting yeast Pichia stipitis.</title>
        <authorList>
            <person name="Jeffries T.W."/>
            <person name="Grigoriev I.V."/>
            <person name="Grimwood J."/>
            <person name="Laplaza J.M."/>
            <person name="Aerts A."/>
            <person name="Salamov A."/>
            <person name="Schmutz J."/>
            <person name="Lindquist E."/>
            <person name="Dehal P."/>
            <person name="Shapiro H."/>
            <person name="Jin Y.S."/>
            <person name="Passoth V."/>
            <person name="Richardson P.M."/>
        </authorList>
    </citation>
    <scope>NUCLEOTIDE SEQUENCE [LARGE SCALE GENOMIC DNA]</scope>
    <source>
        <strain evidence="2">ATCC 58785 / CBS 6054 / NBRC 10063 / NRRL Y-11545</strain>
    </source>
</reference>
<dbReference type="AlphaFoldDB" id="A3LU07"/>
<gene>
    <name evidence="1" type="ORF">PICST_59544</name>
</gene>
<keyword evidence="2" id="KW-1185">Reference proteome</keyword>
<name>A3LU07_PICST</name>
<accession>A3LU07</accession>
<dbReference type="PANTHER" id="PTHR36987:SF1">
    <property type="entry name" value="NADH DEHYDROGENASE [UBIQUINONE] 1 BETA SUBCOMPLEX SUBUNIT 2"/>
    <property type="match status" value="1"/>
</dbReference>
<protein>
    <submittedName>
        <fullName evidence="1">Uncharacterized protein</fullName>
    </submittedName>
</protein>
<dbReference type="KEGG" id="pic:PICST_59544"/>
<dbReference type="InterPro" id="IPR044980">
    <property type="entry name" value="NDUFB2_plant/fungi"/>
</dbReference>